<protein>
    <submittedName>
        <fullName evidence="4">COG4695 Phage-related protein</fullName>
    </submittedName>
</protein>
<reference evidence="4" key="1">
    <citation type="submission" date="2020-04" db="EMBL/GenBank/DDBJ databases">
        <authorList>
            <person name="Chiriac C."/>
            <person name="Salcher M."/>
            <person name="Ghai R."/>
            <person name="Kavagutti S V."/>
        </authorList>
    </citation>
    <scope>NUCLEOTIDE SEQUENCE</scope>
</reference>
<organism evidence="4">
    <name type="scientific">uncultured Caudovirales phage</name>
    <dbReference type="NCBI Taxonomy" id="2100421"/>
    <lineage>
        <taxon>Viruses</taxon>
        <taxon>Duplodnaviria</taxon>
        <taxon>Heunggongvirae</taxon>
        <taxon>Uroviricota</taxon>
        <taxon>Caudoviricetes</taxon>
        <taxon>Peduoviridae</taxon>
        <taxon>Maltschvirus</taxon>
        <taxon>Maltschvirus maltsch</taxon>
    </lineage>
</organism>
<evidence type="ECO:0000256" key="3">
    <source>
        <dbReference type="ARBA" id="ARBA00023219"/>
    </source>
</evidence>
<accession>A0A6J5MG67</accession>
<name>A0A6J5MG67_9CAUD</name>
<keyword evidence="1" id="KW-1188">Viral release from host cell</keyword>
<dbReference type="InterPro" id="IPR006944">
    <property type="entry name" value="Phage/GTA_portal"/>
</dbReference>
<proteinExistence type="predicted"/>
<evidence type="ECO:0000256" key="1">
    <source>
        <dbReference type="ARBA" id="ARBA00022950"/>
    </source>
</evidence>
<keyword evidence="2" id="KW-1171">Viral genome ejection through host cell envelope</keyword>
<dbReference type="Pfam" id="PF04860">
    <property type="entry name" value="Phage_portal"/>
    <property type="match status" value="1"/>
</dbReference>
<dbReference type="Gene3D" id="3.30.1120.70">
    <property type="match status" value="1"/>
</dbReference>
<dbReference type="NCBIfam" id="TIGR01537">
    <property type="entry name" value="portal_HK97"/>
    <property type="match status" value="1"/>
</dbReference>
<gene>
    <name evidence="4" type="ORF">UFOVP458_29</name>
</gene>
<evidence type="ECO:0000256" key="2">
    <source>
        <dbReference type="ARBA" id="ARBA00023009"/>
    </source>
</evidence>
<dbReference type="Gene3D" id="3.40.140.120">
    <property type="match status" value="1"/>
</dbReference>
<keyword evidence="1" id="KW-0118">Viral capsid assembly</keyword>
<dbReference type="EMBL" id="LR796437">
    <property type="protein sequence ID" value="CAB4144293.1"/>
    <property type="molecule type" value="Genomic_DNA"/>
</dbReference>
<sequence>MEFLNKIVKFIKRSRISNLGPAKDWKLYQELFGTNQRRVSHETSLSIPAYFRALSILSEQIAALPFSIYETKADGNVVEAINHPLYSLIKYRPSSKYDTFSFREAIVRQAVNGSMSTKSGNVLIIPNRNQAGTVIDLHLVDVPWEMYKINDEFYYKLENNNEIYSSSEVLHIKSFSENGYWGKSLIEAGKTTLSRALHEIDYGNDIYAKGTNLSGTVETDLILNEDQLNVIKKSWADKHSGPNNQQGVAFLQAGFKFKPIASKLEAADIDARKLTIEDISNLTGVPGFLLLGNNNISTTNIEILNRIFVQYTLRAWTKRIENEFNTKLFPQKDWGKYYVKLDLDELYRGDVMARAEFYTKLYNIRAIAPNEIRNLEGFNPYEGGDKFGMPLASNSREVPVEGQQNNVQQQ</sequence>
<keyword evidence="2" id="KW-1160">Virus entry into host cell</keyword>
<dbReference type="Gene3D" id="1.20.1270.210">
    <property type="match status" value="1"/>
</dbReference>
<keyword evidence="3" id="KW-0231">Viral genome packaging</keyword>
<keyword evidence="2" id="KW-1162">Viral penetration into host cytoplasm</keyword>
<evidence type="ECO:0000313" key="4">
    <source>
        <dbReference type="EMBL" id="CAB4144293.1"/>
    </source>
</evidence>
<dbReference type="InterPro" id="IPR006427">
    <property type="entry name" value="Portal_HK97"/>
</dbReference>